<gene>
    <name evidence="2" type="ORF">H6P81_021728</name>
</gene>
<organism evidence="2 3">
    <name type="scientific">Aristolochia fimbriata</name>
    <name type="common">White veined hardy Dutchman's pipe vine</name>
    <dbReference type="NCBI Taxonomy" id="158543"/>
    <lineage>
        <taxon>Eukaryota</taxon>
        <taxon>Viridiplantae</taxon>
        <taxon>Streptophyta</taxon>
        <taxon>Embryophyta</taxon>
        <taxon>Tracheophyta</taxon>
        <taxon>Spermatophyta</taxon>
        <taxon>Magnoliopsida</taxon>
        <taxon>Magnoliidae</taxon>
        <taxon>Piperales</taxon>
        <taxon>Aristolochiaceae</taxon>
        <taxon>Aristolochia</taxon>
    </lineage>
</organism>
<evidence type="ECO:0000256" key="1">
    <source>
        <dbReference type="SAM" id="MobiDB-lite"/>
    </source>
</evidence>
<comment type="caution">
    <text evidence="2">The sequence shown here is derived from an EMBL/GenBank/DDBJ whole genome shotgun (WGS) entry which is preliminary data.</text>
</comment>
<accession>A0AAV7DQ43</accession>
<evidence type="ECO:0000313" key="2">
    <source>
        <dbReference type="EMBL" id="KAG9438321.1"/>
    </source>
</evidence>
<proteinExistence type="predicted"/>
<sequence length="279" mass="29221">MVVDRQFYFCGVTAWPGDILGFSRAGTGCLRAGRPTTARLPPSMGWQTHRPSGTGNPSGALLMGAQPAAHGVRGGQVALGPSRGGPHPRGDSQTLFAVATDCGGRGRRAGQAWAGVSLGLLAPSSCSGKACRPSAGALGGTCCPRRRSVQWLCPSACEGAKAILPLASRLGDGLQLFSKQGKGAFCCFAMQTGGQGHRAWLGADARVVLALDILWVVLPSYERAVSAVFPYFARTSRGLVGSLAFLCESIIRRRVPLRRLSLPPGVLRRRDAAVFHGPM</sequence>
<protein>
    <submittedName>
        <fullName evidence="2">Uncharacterized protein</fullName>
    </submittedName>
</protein>
<name>A0AAV7DQ43_ARIFI</name>
<reference evidence="2 3" key="1">
    <citation type="submission" date="2021-07" db="EMBL/GenBank/DDBJ databases">
        <title>The Aristolochia fimbriata genome: insights into angiosperm evolution, floral development and chemical biosynthesis.</title>
        <authorList>
            <person name="Jiao Y."/>
        </authorList>
    </citation>
    <scope>NUCLEOTIDE SEQUENCE [LARGE SCALE GENOMIC DNA]</scope>
    <source>
        <strain evidence="2">IBCAS-2021</strain>
        <tissue evidence="2">Leaf</tissue>
    </source>
</reference>
<dbReference type="EMBL" id="JAINDJ010000165">
    <property type="protein sequence ID" value="KAG9438321.1"/>
    <property type="molecule type" value="Genomic_DNA"/>
</dbReference>
<dbReference type="Proteomes" id="UP000825729">
    <property type="component" value="Unassembled WGS sequence"/>
</dbReference>
<feature type="region of interest" description="Disordered" evidence="1">
    <location>
        <begin position="34"/>
        <end position="53"/>
    </location>
</feature>
<dbReference type="AlphaFoldDB" id="A0AAV7DQ43"/>
<evidence type="ECO:0000313" key="3">
    <source>
        <dbReference type="Proteomes" id="UP000825729"/>
    </source>
</evidence>
<keyword evidence="3" id="KW-1185">Reference proteome</keyword>